<dbReference type="RefSeq" id="WP_308479460.1">
    <property type="nucleotide sequence ID" value="NZ_OY726397.1"/>
</dbReference>
<evidence type="ECO:0000259" key="13">
    <source>
        <dbReference type="PROSITE" id="PS51674"/>
    </source>
</evidence>
<organism evidence="14 15">
    <name type="scientific">[Mycobacterium] burgundiense</name>
    <dbReference type="NCBI Taxonomy" id="3064286"/>
    <lineage>
        <taxon>Bacteria</taxon>
        <taxon>Bacillati</taxon>
        <taxon>Actinomycetota</taxon>
        <taxon>Actinomycetes</taxon>
        <taxon>Mycobacteriales</taxon>
        <taxon>Mycobacteriaceae</taxon>
        <taxon>Mycolicibacterium</taxon>
    </lineage>
</organism>
<comment type="function">
    <text evidence="12">Acts as a transcriptional regulator. Probably redox-responsive. The apo- but not holo-form probably binds DNA.</text>
</comment>
<evidence type="ECO:0000256" key="9">
    <source>
        <dbReference type="ARBA" id="ARBA00023125"/>
    </source>
</evidence>
<dbReference type="Proteomes" id="UP001190465">
    <property type="component" value="Chromosome"/>
</dbReference>
<dbReference type="InterPro" id="IPR003482">
    <property type="entry name" value="Whib"/>
</dbReference>
<evidence type="ECO:0000256" key="6">
    <source>
        <dbReference type="ARBA" id="ARBA00023004"/>
    </source>
</evidence>
<keyword evidence="11 12" id="KW-0804">Transcription</keyword>
<evidence type="ECO:0000313" key="15">
    <source>
        <dbReference type="Proteomes" id="UP001190465"/>
    </source>
</evidence>
<comment type="cofactor">
    <cofactor evidence="12">
        <name>[4Fe-4S] cluster</name>
        <dbReference type="ChEBI" id="CHEBI:49883"/>
    </cofactor>
    <text evidence="12">Binds 1 [4Fe-4S] cluster per subunit. Following nitrosylation of the [4Fe-4S] cluster binds 1 [4Fe-8(NO)] cluster per subunit.</text>
</comment>
<dbReference type="PROSITE" id="PS51674">
    <property type="entry name" value="4FE4S_WBL"/>
    <property type="match status" value="1"/>
</dbReference>
<evidence type="ECO:0000256" key="2">
    <source>
        <dbReference type="ARBA" id="ARBA00006597"/>
    </source>
</evidence>
<evidence type="ECO:0000256" key="11">
    <source>
        <dbReference type="ARBA" id="ARBA00023163"/>
    </source>
</evidence>
<comment type="PTM">
    <text evidence="12">The Fe-S cluster can be nitrosylated by nitric oxide (NO).</text>
</comment>
<dbReference type="PANTHER" id="PTHR38839:SF5">
    <property type="entry name" value="TRANSCRIPTIONAL REGULATOR WHID"/>
    <property type="match status" value="1"/>
</dbReference>
<evidence type="ECO:0000256" key="4">
    <source>
        <dbReference type="ARBA" id="ARBA00022490"/>
    </source>
</evidence>
<accession>A0ABM9M323</accession>
<dbReference type="HAMAP" id="MF_01479">
    <property type="entry name" value="WhiB"/>
    <property type="match status" value="1"/>
</dbReference>
<evidence type="ECO:0000256" key="1">
    <source>
        <dbReference type="ARBA" id="ARBA00004496"/>
    </source>
</evidence>
<name>A0ABM9M323_9MYCO</name>
<evidence type="ECO:0000256" key="10">
    <source>
        <dbReference type="ARBA" id="ARBA00023157"/>
    </source>
</evidence>
<dbReference type="Pfam" id="PF02467">
    <property type="entry name" value="Whib"/>
    <property type="match status" value="1"/>
</dbReference>
<comment type="similarity">
    <text evidence="2 12">Belongs to the WhiB family.</text>
</comment>
<keyword evidence="15" id="KW-1185">Reference proteome</keyword>
<feature type="binding site" evidence="12">
    <location>
        <position position="52"/>
    </location>
    <ligand>
        <name>[4Fe-4S] cluster</name>
        <dbReference type="ChEBI" id="CHEBI:49883"/>
    </ligand>
</feature>
<reference evidence="14 15" key="1">
    <citation type="submission" date="2023-08" db="EMBL/GenBank/DDBJ databases">
        <authorList>
            <person name="Folkvardsen B D."/>
            <person name="Norman A."/>
        </authorList>
    </citation>
    <scope>NUCLEOTIDE SEQUENCE [LARGE SCALE GENOMIC DNA]</scope>
    <source>
        <strain evidence="14 15">Mu0053</strain>
    </source>
</reference>
<feature type="binding site" evidence="12">
    <location>
        <position position="20"/>
    </location>
    <ligand>
        <name>[4Fe-4S] cluster</name>
        <dbReference type="ChEBI" id="CHEBI:49883"/>
    </ligand>
</feature>
<keyword evidence="7 12" id="KW-0411">Iron-sulfur</keyword>
<dbReference type="PANTHER" id="PTHR38839">
    <property type="entry name" value="TRANSCRIPTIONAL REGULATOR WHID-RELATED"/>
    <property type="match status" value="1"/>
</dbReference>
<keyword evidence="3 12" id="KW-0004">4Fe-4S</keyword>
<feature type="domain" description="4Fe-4S Wbl-type" evidence="13">
    <location>
        <begin position="19"/>
        <end position="82"/>
    </location>
</feature>
<feature type="binding site" evidence="12">
    <location>
        <position position="58"/>
    </location>
    <ligand>
        <name>[4Fe-4S] cluster</name>
        <dbReference type="ChEBI" id="CHEBI:49883"/>
    </ligand>
</feature>
<keyword evidence="9 12" id="KW-0238">DNA-binding</keyword>
<evidence type="ECO:0000256" key="7">
    <source>
        <dbReference type="ARBA" id="ARBA00023014"/>
    </source>
</evidence>
<keyword evidence="6 12" id="KW-0408">Iron</keyword>
<proteinExistence type="inferred from homology"/>
<sequence length="110" mass="12775">MNPHAPDPTDPWGWQRDAACAGQDPLFFHPDGERGRRRRARQLNAKAVCERCPVRRRCREHALRFPEHFGTWGGLSEEERDRIGAAARPFGRRVRRAELRERGEGLQRHG</sequence>
<keyword evidence="8 12" id="KW-0805">Transcription regulation</keyword>
<keyword evidence="10 12" id="KW-1015">Disulfide bond</keyword>
<evidence type="ECO:0000256" key="8">
    <source>
        <dbReference type="ARBA" id="ARBA00023015"/>
    </source>
</evidence>
<keyword evidence="5 12" id="KW-0479">Metal-binding</keyword>
<protein>
    <recommendedName>
        <fullName evidence="12">Transcriptional regulator WhiB</fullName>
    </recommendedName>
</protein>
<dbReference type="EMBL" id="OY726397">
    <property type="protein sequence ID" value="CAJ1509332.1"/>
    <property type="molecule type" value="Genomic_DNA"/>
</dbReference>
<evidence type="ECO:0000256" key="5">
    <source>
        <dbReference type="ARBA" id="ARBA00022723"/>
    </source>
</evidence>
<dbReference type="InterPro" id="IPR034768">
    <property type="entry name" value="4FE4S_WBL"/>
</dbReference>
<feature type="binding site" evidence="12">
    <location>
        <position position="49"/>
    </location>
    <ligand>
        <name>[4Fe-4S] cluster</name>
        <dbReference type="ChEBI" id="CHEBI:49883"/>
    </ligand>
</feature>
<gene>
    <name evidence="12" type="primary">whiB</name>
    <name evidence="14" type="ORF">MU0053_004148</name>
</gene>
<evidence type="ECO:0000256" key="12">
    <source>
        <dbReference type="HAMAP-Rule" id="MF_01479"/>
    </source>
</evidence>
<comment type="subcellular location">
    <subcellularLocation>
        <location evidence="1 12">Cytoplasm</location>
    </subcellularLocation>
</comment>
<evidence type="ECO:0000256" key="3">
    <source>
        <dbReference type="ARBA" id="ARBA00022485"/>
    </source>
</evidence>
<comment type="PTM">
    <text evidence="12">Upon Fe-S cluster removal intramolecular disulfide bonds are formed.</text>
</comment>
<keyword evidence="4 12" id="KW-0963">Cytoplasm</keyword>
<evidence type="ECO:0000313" key="14">
    <source>
        <dbReference type="EMBL" id="CAJ1509332.1"/>
    </source>
</evidence>